<evidence type="ECO:0000259" key="6">
    <source>
        <dbReference type="Pfam" id="PF00151"/>
    </source>
</evidence>
<comment type="caution">
    <text evidence="7">The sequence shown here is derived from an EMBL/GenBank/DDBJ whole genome shotgun (WGS) entry which is preliminary data.</text>
</comment>
<accession>A0A834M6P5</accession>
<dbReference type="InterPro" id="IPR000734">
    <property type="entry name" value="TAG_lipase"/>
</dbReference>
<dbReference type="SUPFAM" id="SSF53474">
    <property type="entry name" value="alpha/beta-Hydrolases"/>
    <property type="match status" value="1"/>
</dbReference>
<keyword evidence="8" id="KW-1185">Reference proteome</keyword>
<dbReference type="GO" id="GO:0005615">
    <property type="term" value="C:extracellular space"/>
    <property type="evidence" value="ECO:0007669"/>
    <property type="project" value="TreeGrafter"/>
</dbReference>
<dbReference type="Proteomes" id="UP000625711">
    <property type="component" value="Unassembled WGS sequence"/>
</dbReference>
<evidence type="ECO:0000256" key="2">
    <source>
        <dbReference type="ARBA" id="ARBA00010701"/>
    </source>
</evidence>
<dbReference type="CDD" id="cd00707">
    <property type="entry name" value="Pancreat_lipase_like"/>
    <property type="match status" value="1"/>
</dbReference>
<evidence type="ECO:0000256" key="3">
    <source>
        <dbReference type="ARBA" id="ARBA00022525"/>
    </source>
</evidence>
<keyword evidence="3" id="KW-0964">Secreted</keyword>
<dbReference type="GO" id="GO:0016298">
    <property type="term" value="F:lipase activity"/>
    <property type="evidence" value="ECO:0007669"/>
    <property type="project" value="InterPro"/>
</dbReference>
<dbReference type="InterPro" id="IPR029058">
    <property type="entry name" value="AB_hydrolase_fold"/>
</dbReference>
<comment type="subcellular location">
    <subcellularLocation>
        <location evidence="1">Secreted</location>
    </subcellularLocation>
</comment>
<dbReference type="AlphaFoldDB" id="A0A834M6P5"/>
<name>A0A834M6P5_RHYFE</name>
<dbReference type="Gene3D" id="3.40.50.1820">
    <property type="entry name" value="alpha/beta hydrolase"/>
    <property type="match status" value="1"/>
</dbReference>
<evidence type="ECO:0000313" key="8">
    <source>
        <dbReference type="Proteomes" id="UP000625711"/>
    </source>
</evidence>
<evidence type="ECO:0000256" key="4">
    <source>
        <dbReference type="RuleBase" id="RU004262"/>
    </source>
</evidence>
<keyword evidence="5" id="KW-0732">Signal</keyword>
<comment type="similarity">
    <text evidence="2 4">Belongs to the AB hydrolase superfamily. Lipase family.</text>
</comment>
<dbReference type="OrthoDB" id="199913at2759"/>
<evidence type="ECO:0000256" key="5">
    <source>
        <dbReference type="SAM" id="SignalP"/>
    </source>
</evidence>
<dbReference type="PANTHER" id="PTHR11610">
    <property type="entry name" value="LIPASE"/>
    <property type="match status" value="1"/>
</dbReference>
<organism evidence="7 8">
    <name type="scientific">Rhynchophorus ferrugineus</name>
    <name type="common">Red palm weevil</name>
    <name type="synonym">Curculio ferrugineus</name>
    <dbReference type="NCBI Taxonomy" id="354439"/>
    <lineage>
        <taxon>Eukaryota</taxon>
        <taxon>Metazoa</taxon>
        <taxon>Ecdysozoa</taxon>
        <taxon>Arthropoda</taxon>
        <taxon>Hexapoda</taxon>
        <taxon>Insecta</taxon>
        <taxon>Pterygota</taxon>
        <taxon>Neoptera</taxon>
        <taxon>Endopterygota</taxon>
        <taxon>Coleoptera</taxon>
        <taxon>Polyphaga</taxon>
        <taxon>Cucujiformia</taxon>
        <taxon>Curculionidae</taxon>
        <taxon>Dryophthorinae</taxon>
        <taxon>Rhynchophorus</taxon>
    </lineage>
</organism>
<dbReference type="Pfam" id="PF00151">
    <property type="entry name" value="Lipase"/>
    <property type="match status" value="1"/>
</dbReference>
<dbReference type="InterPro" id="IPR013818">
    <property type="entry name" value="Lipase"/>
</dbReference>
<feature type="signal peptide" evidence="5">
    <location>
        <begin position="1"/>
        <end position="20"/>
    </location>
</feature>
<sequence>MKLLLLTIFTILCLFNQIHARVTSARASESDITYVFYSRDYFDGIYVHINDSSINHIMDVFKVSKPTVILIHGFKDGFEADSNTYVRKAILSKLNANVIKVDWRPLADQNYLVARNAVPYVGAFAASFLSSLSAQFQYSLTNVTLVGFSLGAHIAGNIGRNTDTPIGYIMALDPAGPLIESDVSVRPSDADYVQSIHTNGGVLGMVNAVGHSDFYPNGGSRQPGCGSDILGGCSHNRAWEFFAESLTNNKFVSQKCNSWDEYRNHLCHGETRLMGGLNTVDKLAKGVYYLETNDQSPYGRG</sequence>
<dbReference type="GO" id="GO:0016042">
    <property type="term" value="P:lipid catabolic process"/>
    <property type="evidence" value="ECO:0007669"/>
    <property type="project" value="TreeGrafter"/>
</dbReference>
<dbReference type="EMBL" id="JAACXV010014476">
    <property type="protein sequence ID" value="KAF7267014.1"/>
    <property type="molecule type" value="Genomic_DNA"/>
</dbReference>
<feature type="chain" id="PRO_5032606963" description="Lipase domain-containing protein" evidence="5">
    <location>
        <begin position="21"/>
        <end position="301"/>
    </location>
</feature>
<protein>
    <recommendedName>
        <fullName evidence="6">Lipase domain-containing protein</fullName>
    </recommendedName>
</protein>
<gene>
    <name evidence="7" type="ORF">GWI33_019720</name>
</gene>
<evidence type="ECO:0000256" key="1">
    <source>
        <dbReference type="ARBA" id="ARBA00004613"/>
    </source>
</evidence>
<evidence type="ECO:0000313" key="7">
    <source>
        <dbReference type="EMBL" id="KAF7267014.1"/>
    </source>
</evidence>
<proteinExistence type="inferred from homology"/>
<dbReference type="InterPro" id="IPR033906">
    <property type="entry name" value="Lipase_N"/>
</dbReference>
<reference evidence="7" key="1">
    <citation type="submission" date="2020-08" db="EMBL/GenBank/DDBJ databases">
        <title>Genome sequencing and assembly of the red palm weevil Rhynchophorus ferrugineus.</title>
        <authorList>
            <person name="Dias G.B."/>
            <person name="Bergman C.M."/>
            <person name="Manee M."/>
        </authorList>
    </citation>
    <scope>NUCLEOTIDE SEQUENCE</scope>
    <source>
        <strain evidence="7">AA-2017</strain>
        <tissue evidence="7">Whole larva</tissue>
    </source>
</reference>
<feature type="domain" description="Lipase" evidence="6">
    <location>
        <begin position="25"/>
        <end position="298"/>
    </location>
</feature>
<dbReference type="PANTHER" id="PTHR11610:SF190">
    <property type="entry name" value="VITELLOGENIN-3-LIKE PROTEIN"/>
    <property type="match status" value="1"/>
</dbReference>